<dbReference type="InterPro" id="IPR013736">
    <property type="entry name" value="Xaa-Pro_dipept_C"/>
</dbReference>
<proteinExistence type="inferred from homology"/>
<keyword evidence="2 5" id="KW-0378">Hydrolase</keyword>
<dbReference type="Gene3D" id="3.40.50.1820">
    <property type="entry name" value="alpha/beta hydrolase"/>
    <property type="match status" value="1"/>
</dbReference>
<feature type="chain" id="PRO_5046315413" evidence="3">
    <location>
        <begin position="26"/>
        <end position="631"/>
    </location>
</feature>
<reference evidence="5 6" key="2">
    <citation type="submission" date="2023-10" db="EMBL/GenBank/DDBJ databases">
        <authorList>
            <person name="Han X.F."/>
        </authorList>
    </citation>
    <scope>NUCLEOTIDE SEQUENCE [LARGE SCALE GENOMIC DNA]</scope>
    <source>
        <strain evidence="5 6">KCTC 39840</strain>
    </source>
</reference>
<dbReference type="Proteomes" id="UP001284601">
    <property type="component" value="Unassembled WGS sequence"/>
</dbReference>
<dbReference type="InterPro" id="IPR000383">
    <property type="entry name" value="Xaa-Pro-like_dom"/>
</dbReference>
<feature type="signal peptide" evidence="3">
    <location>
        <begin position="1"/>
        <end position="25"/>
    </location>
</feature>
<evidence type="ECO:0000256" key="3">
    <source>
        <dbReference type="SAM" id="SignalP"/>
    </source>
</evidence>
<protein>
    <submittedName>
        <fullName evidence="5">CocE/NonD family hydrolase</fullName>
    </submittedName>
</protein>
<evidence type="ECO:0000259" key="4">
    <source>
        <dbReference type="SMART" id="SM00939"/>
    </source>
</evidence>
<accession>A0ABU4HSE8</accession>
<comment type="caution">
    <text evidence="5">The sequence shown here is derived from an EMBL/GenBank/DDBJ whole genome shotgun (WGS) entry which is preliminary data.</text>
</comment>
<comment type="similarity">
    <text evidence="1">Belongs to the AB hydrolase superfamily.</text>
</comment>
<sequence>MRKLATLVAGGCLALAAGAPTAAQAATPFGHACTAQNGVRFCPTATLEQRVPSWDGLPLDVDVTLPASGEGPFPTIVLMHGLGGDKAMFQDTRADGNSALTYHYNDVFYAQRGYAVVTPTARGFGRSCGAAARGGAGCERGWTRLDDTRYEARDVQHLLGLLVDQRIAAPAALGATGVSYGGGTAAQLAFLRDRVRLPNGSFQTWRSPAGTSLRIAASYPRWGWSELATALVPNGRADDAAPTTYAQVTTPPGVAKLSYTTLLYLISSLVGTVAPEGADAEADLTGWYNRLIQGEPYTGTVIDGVIRAFAFKGTISVPGVPAPMLIENGWTDALFTAHQGLALYNQARAASASADVSLVLADTGHMPASNRTPLVRALVDQGAAFFDAKLRAIGSAPAPSSVKLYPMTCPAGSAATPVTAASWAAAHPGTLSFSTTWPQTTTSSGLNYLGQLDDDPLIPALGSTVGDVLTGVITGDLDLGEITGGASFGRLFTQALQNSDPCTVKLPGISPNSIESTGSIRLRAFTLLGMPRVTVDLAHTGPDGLLAARLWDVRPDGSKILVTRGVYRVGAGQIGRVSFQLDGNQYRFGVGSRPRVELLSTDSPYMRPSNFASSTLATRVAVALPTAEANP</sequence>
<keyword evidence="3" id="KW-0732">Signal</keyword>
<dbReference type="SUPFAM" id="SSF49785">
    <property type="entry name" value="Galactose-binding domain-like"/>
    <property type="match status" value="1"/>
</dbReference>
<evidence type="ECO:0000256" key="1">
    <source>
        <dbReference type="ARBA" id="ARBA00008645"/>
    </source>
</evidence>
<dbReference type="Pfam" id="PF08530">
    <property type="entry name" value="PepX_C"/>
    <property type="match status" value="1"/>
</dbReference>
<name>A0ABU4HSE8_9ACTN</name>
<dbReference type="Gene3D" id="2.60.120.260">
    <property type="entry name" value="Galactose-binding domain-like"/>
    <property type="match status" value="1"/>
</dbReference>
<feature type="domain" description="Xaa-Pro dipeptidyl-peptidase C-terminal" evidence="4">
    <location>
        <begin position="383"/>
        <end position="625"/>
    </location>
</feature>
<evidence type="ECO:0000313" key="6">
    <source>
        <dbReference type="Proteomes" id="UP001284601"/>
    </source>
</evidence>
<dbReference type="InterPro" id="IPR050261">
    <property type="entry name" value="FrsA_esterase"/>
</dbReference>
<dbReference type="EMBL" id="JAWSTH010000050">
    <property type="protein sequence ID" value="MDW5596216.1"/>
    <property type="molecule type" value="Genomic_DNA"/>
</dbReference>
<dbReference type="GO" id="GO:0016787">
    <property type="term" value="F:hydrolase activity"/>
    <property type="evidence" value="ECO:0007669"/>
    <property type="project" value="UniProtKB-KW"/>
</dbReference>
<keyword evidence="6" id="KW-1185">Reference proteome</keyword>
<dbReference type="Pfam" id="PF02129">
    <property type="entry name" value="Peptidase_S15"/>
    <property type="match status" value="1"/>
</dbReference>
<reference evidence="6" key="1">
    <citation type="submission" date="2023-07" db="EMBL/GenBank/DDBJ databases">
        <title>Conexibacter stalactiti sp. nov., isolated from stalactites in a lava cave and emended description of the genus Conexibacter.</title>
        <authorList>
            <person name="Lee S.D."/>
        </authorList>
    </citation>
    <scope>NUCLEOTIDE SEQUENCE [LARGE SCALE GENOMIC DNA]</scope>
    <source>
        <strain evidence="6">KCTC 39840</strain>
    </source>
</reference>
<evidence type="ECO:0000256" key="2">
    <source>
        <dbReference type="ARBA" id="ARBA00022801"/>
    </source>
</evidence>
<dbReference type="SUPFAM" id="SSF53474">
    <property type="entry name" value="alpha/beta-Hydrolases"/>
    <property type="match status" value="1"/>
</dbReference>
<evidence type="ECO:0000313" key="5">
    <source>
        <dbReference type="EMBL" id="MDW5596216.1"/>
    </source>
</evidence>
<dbReference type="RefSeq" id="WP_318598597.1">
    <property type="nucleotide sequence ID" value="NZ_JAWSTH010000050.1"/>
</dbReference>
<dbReference type="PANTHER" id="PTHR22946">
    <property type="entry name" value="DIENELACTONE HYDROLASE DOMAIN-CONTAINING PROTEIN-RELATED"/>
    <property type="match status" value="1"/>
</dbReference>
<dbReference type="SMART" id="SM00939">
    <property type="entry name" value="PepX_C"/>
    <property type="match status" value="1"/>
</dbReference>
<dbReference type="PANTHER" id="PTHR22946:SF9">
    <property type="entry name" value="POLYKETIDE TRANSFERASE AF380"/>
    <property type="match status" value="1"/>
</dbReference>
<dbReference type="InterPro" id="IPR008979">
    <property type="entry name" value="Galactose-bd-like_sf"/>
</dbReference>
<dbReference type="InterPro" id="IPR029058">
    <property type="entry name" value="AB_hydrolase_fold"/>
</dbReference>
<organism evidence="5 6">
    <name type="scientific">Conexibacter stalactiti</name>
    <dbReference type="NCBI Taxonomy" id="1940611"/>
    <lineage>
        <taxon>Bacteria</taxon>
        <taxon>Bacillati</taxon>
        <taxon>Actinomycetota</taxon>
        <taxon>Thermoleophilia</taxon>
        <taxon>Solirubrobacterales</taxon>
        <taxon>Conexibacteraceae</taxon>
        <taxon>Conexibacter</taxon>
    </lineage>
</organism>
<gene>
    <name evidence="5" type="ORF">R7226_17845</name>
</gene>